<evidence type="ECO:0000256" key="9">
    <source>
        <dbReference type="PROSITE-ProRule" id="PRU00027"/>
    </source>
</evidence>
<dbReference type="PROSITE" id="PS50808">
    <property type="entry name" value="ZF_BED"/>
    <property type="match status" value="1"/>
</dbReference>
<evidence type="ECO:0000256" key="5">
    <source>
        <dbReference type="ARBA" id="ARBA00023015"/>
    </source>
</evidence>
<evidence type="ECO:0000313" key="11">
    <source>
        <dbReference type="EMBL" id="KAH3792750.1"/>
    </source>
</evidence>
<dbReference type="GO" id="GO:0046983">
    <property type="term" value="F:protein dimerization activity"/>
    <property type="evidence" value="ECO:0007669"/>
    <property type="project" value="InterPro"/>
</dbReference>
<keyword evidence="2" id="KW-0479">Metal-binding</keyword>
<keyword evidence="7" id="KW-0804">Transcription</keyword>
<dbReference type="Gene3D" id="1.10.10.1070">
    <property type="entry name" value="Zinc finger, BED domain-containing"/>
    <property type="match status" value="1"/>
</dbReference>
<evidence type="ECO:0000256" key="1">
    <source>
        <dbReference type="ARBA" id="ARBA00004123"/>
    </source>
</evidence>
<reference evidence="11" key="2">
    <citation type="submission" date="2020-11" db="EMBL/GenBank/DDBJ databases">
        <authorList>
            <person name="McCartney M.A."/>
            <person name="Auch B."/>
            <person name="Kono T."/>
            <person name="Mallez S."/>
            <person name="Becker A."/>
            <person name="Gohl D.M."/>
            <person name="Silverstein K.A.T."/>
            <person name="Koren S."/>
            <person name="Bechman K.B."/>
            <person name="Herman A."/>
            <person name="Abrahante J.E."/>
            <person name="Garbe J."/>
        </authorList>
    </citation>
    <scope>NUCLEOTIDE SEQUENCE</scope>
    <source>
        <strain evidence="11">Duluth1</strain>
        <tissue evidence="11">Whole animal</tissue>
    </source>
</reference>
<comment type="subcellular location">
    <subcellularLocation>
        <location evidence="1">Nucleus</location>
    </subcellularLocation>
</comment>
<dbReference type="SUPFAM" id="SSF57667">
    <property type="entry name" value="beta-beta-alpha zinc fingers"/>
    <property type="match status" value="1"/>
</dbReference>
<dbReference type="Pfam" id="PF02892">
    <property type="entry name" value="zf-BED"/>
    <property type="match status" value="1"/>
</dbReference>
<keyword evidence="6" id="KW-0238">DNA-binding</keyword>
<sequence>MVLKMADDTDAEFEFIDNSKGKSVVWPYFRLKRKRGTNEIEEGIGYCNRCKDGVKYSGGTSNLFSHLERHHRIFLKSDGKGKQSDEAPRRMLGQPTLVEVCHKLDQYRPSSERSKDISDKIAMFIVKDLRPFSVVSNEGFRALVQTLDPRYTMPSRTYFSETAIPDMYDQVKADVKLQLSKASSVALTTDGWTSRATESYVTITSTHISADWQIHNYVLQTRELPLSYTGENIANVLKDAINEWGLPECSALVTDNAANMSVAAKLVGFQHHLGCYAHTLNLAAQKGLKINSVSRLLGQIRRIVSFFHRSTTAAAALKECSKVVGVRSVKLIQDVSTRWNSAVDMLERFLELQPAVYAALMSKEIRSKEKDVATLTDADVTLAENVMSVLIPLRTVSTGLCKESCPTASLILPLQKKLLEQALTFNDTDTPAIRQLKQTIADDLKPRYSSASVKMFLEEVALLDPRCKTSYLSDAHGLLVSNRVISSAASLVPSVVDDPSPDSSQQKVTVLADPSEGKQISSRAGGLASFLSDVMAVQPSKPTNAVPSGLQRATEEMFQYLKCDLLGLELDPLIWWREHEGSLPLLAMLARKYLCVPATSVPSERVFSTAGDILSAQRASMDSDKVDMLIFLKKNMK</sequence>
<feature type="domain" description="BED-type" evidence="10">
    <location>
        <begin position="20"/>
        <end position="78"/>
    </location>
</feature>
<evidence type="ECO:0000259" key="10">
    <source>
        <dbReference type="PROSITE" id="PS50808"/>
    </source>
</evidence>
<evidence type="ECO:0000256" key="4">
    <source>
        <dbReference type="ARBA" id="ARBA00022833"/>
    </source>
</evidence>
<dbReference type="GO" id="GO:0005634">
    <property type="term" value="C:nucleus"/>
    <property type="evidence" value="ECO:0007669"/>
    <property type="project" value="UniProtKB-SubCell"/>
</dbReference>
<dbReference type="InterPro" id="IPR008906">
    <property type="entry name" value="HATC_C_dom"/>
</dbReference>
<keyword evidence="4" id="KW-0862">Zinc</keyword>
<keyword evidence="8" id="KW-0539">Nucleus</keyword>
<evidence type="ECO:0000313" key="12">
    <source>
        <dbReference type="Proteomes" id="UP000828390"/>
    </source>
</evidence>
<keyword evidence="5" id="KW-0805">Transcription regulation</keyword>
<protein>
    <recommendedName>
        <fullName evidence="10">BED-type domain-containing protein</fullName>
    </recommendedName>
</protein>
<dbReference type="Proteomes" id="UP000828390">
    <property type="component" value="Unassembled WGS sequence"/>
</dbReference>
<dbReference type="PANTHER" id="PTHR46481:SF10">
    <property type="entry name" value="ZINC FINGER BED DOMAIN-CONTAINING PROTEIN 39"/>
    <property type="match status" value="1"/>
</dbReference>
<name>A0A9D4F9Z7_DREPO</name>
<evidence type="ECO:0000256" key="7">
    <source>
        <dbReference type="ARBA" id="ARBA00023163"/>
    </source>
</evidence>
<dbReference type="Pfam" id="PF05699">
    <property type="entry name" value="Dimer_Tnp_hAT"/>
    <property type="match status" value="1"/>
</dbReference>
<evidence type="ECO:0000256" key="6">
    <source>
        <dbReference type="ARBA" id="ARBA00023125"/>
    </source>
</evidence>
<dbReference type="InterPro" id="IPR012337">
    <property type="entry name" value="RNaseH-like_sf"/>
</dbReference>
<dbReference type="SMART" id="SM00614">
    <property type="entry name" value="ZnF_BED"/>
    <property type="match status" value="1"/>
</dbReference>
<keyword evidence="12" id="KW-1185">Reference proteome</keyword>
<accession>A0A9D4F9Z7</accession>
<reference evidence="11" key="1">
    <citation type="journal article" date="2019" name="bioRxiv">
        <title>The Genome of the Zebra Mussel, Dreissena polymorpha: A Resource for Invasive Species Research.</title>
        <authorList>
            <person name="McCartney M.A."/>
            <person name="Auch B."/>
            <person name="Kono T."/>
            <person name="Mallez S."/>
            <person name="Zhang Y."/>
            <person name="Obille A."/>
            <person name="Becker A."/>
            <person name="Abrahante J.E."/>
            <person name="Garbe J."/>
            <person name="Badalamenti J.P."/>
            <person name="Herman A."/>
            <person name="Mangelson H."/>
            <person name="Liachko I."/>
            <person name="Sullivan S."/>
            <person name="Sone E.D."/>
            <person name="Koren S."/>
            <person name="Silverstein K.A.T."/>
            <person name="Beckman K.B."/>
            <person name="Gohl D.M."/>
        </authorList>
    </citation>
    <scope>NUCLEOTIDE SEQUENCE</scope>
    <source>
        <strain evidence="11">Duluth1</strain>
        <tissue evidence="11">Whole animal</tissue>
    </source>
</reference>
<proteinExistence type="predicted"/>
<evidence type="ECO:0000256" key="2">
    <source>
        <dbReference type="ARBA" id="ARBA00022723"/>
    </source>
</evidence>
<dbReference type="GO" id="GO:0009791">
    <property type="term" value="P:post-embryonic development"/>
    <property type="evidence" value="ECO:0007669"/>
    <property type="project" value="UniProtKB-ARBA"/>
</dbReference>
<dbReference type="GO" id="GO:0003677">
    <property type="term" value="F:DNA binding"/>
    <property type="evidence" value="ECO:0007669"/>
    <property type="project" value="UniProtKB-KW"/>
</dbReference>
<evidence type="ECO:0000256" key="8">
    <source>
        <dbReference type="ARBA" id="ARBA00023242"/>
    </source>
</evidence>
<dbReference type="GO" id="GO:0008270">
    <property type="term" value="F:zinc ion binding"/>
    <property type="evidence" value="ECO:0007669"/>
    <property type="project" value="UniProtKB-KW"/>
</dbReference>
<dbReference type="SUPFAM" id="SSF53098">
    <property type="entry name" value="Ribonuclease H-like"/>
    <property type="match status" value="1"/>
</dbReference>
<dbReference type="InterPro" id="IPR052035">
    <property type="entry name" value="ZnF_BED_domain_contain"/>
</dbReference>
<evidence type="ECO:0000256" key="3">
    <source>
        <dbReference type="ARBA" id="ARBA00022771"/>
    </source>
</evidence>
<dbReference type="AlphaFoldDB" id="A0A9D4F9Z7"/>
<dbReference type="SUPFAM" id="SSF140996">
    <property type="entry name" value="Hermes dimerisation domain"/>
    <property type="match status" value="1"/>
</dbReference>
<dbReference type="InterPro" id="IPR036236">
    <property type="entry name" value="Znf_C2H2_sf"/>
</dbReference>
<comment type="caution">
    <text evidence="11">The sequence shown here is derived from an EMBL/GenBank/DDBJ whole genome shotgun (WGS) entry which is preliminary data.</text>
</comment>
<dbReference type="OrthoDB" id="6097333at2759"/>
<organism evidence="11 12">
    <name type="scientific">Dreissena polymorpha</name>
    <name type="common">Zebra mussel</name>
    <name type="synonym">Mytilus polymorpha</name>
    <dbReference type="NCBI Taxonomy" id="45954"/>
    <lineage>
        <taxon>Eukaryota</taxon>
        <taxon>Metazoa</taxon>
        <taxon>Spiralia</taxon>
        <taxon>Lophotrochozoa</taxon>
        <taxon>Mollusca</taxon>
        <taxon>Bivalvia</taxon>
        <taxon>Autobranchia</taxon>
        <taxon>Heteroconchia</taxon>
        <taxon>Euheterodonta</taxon>
        <taxon>Imparidentia</taxon>
        <taxon>Neoheterodontei</taxon>
        <taxon>Myida</taxon>
        <taxon>Dreissenoidea</taxon>
        <taxon>Dreissenidae</taxon>
        <taxon>Dreissena</taxon>
    </lineage>
</organism>
<dbReference type="EMBL" id="JAIWYP010000007">
    <property type="protein sequence ID" value="KAH3792750.1"/>
    <property type="molecule type" value="Genomic_DNA"/>
</dbReference>
<dbReference type="PANTHER" id="PTHR46481">
    <property type="entry name" value="ZINC FINGER BED DOMAIN-CONTAINING PROTEIN 4"/>
    <property type="match status" value="1"/>
</dbReference>
<keyword evidence="3 9" id="KW-0863">Zinc-finger</keyword>
<dbReference type="InterPro" id="IPR003656">
    <property type="entry name" value="Znf_BED"/>
</dbReference>
<gene>
    <name evidence="11" type="ORF">DPMN_146249</name>
</gene>